<keyword evidence="1" id="KW-0472">Membrane</keyword>
<dbReference type="Proteomes" id="UP000523079">
    <property type="component" value="Unassembled WGS sequence"/>
</dbReference>
<evidence type="ECO:0000313" key="3">
    <source>
        <dbReference type="Proteomes" id="UP000523079"/>
    </source>
</evidence>
<name>A0A7W3IVV9_9ACTN</name>
<feature type="transmembrane region" description="Helical" evidence="1">
    <location>
        <begin position="90"/>
        <end position="108"/>
    </location>
</feature>
<sequence>MVSATAERMRPQLQLTRLGAVAGVLAAGLCGAAVASYPPDAGPDLVFPLLALAAAVVLLAVCVLQLALWSRVFDVWNHDRDYTDTRTVRVSWWTHWLSYPVLLAGLYLCIEASALGGFSELPGFCLGLAALAMLVAQTTSAVQYLREDGPPGTVPTHVRRLLAWVRSQR</sequence>
<keyword evidence="1" id="KW-1133">Transmembrane helix</keyword>
<evidence type="ECO:0000313" key="2">
    <source>
        <dbReference type="EMBL" id="MBA8796207.1"/>
    </source>
</evidence>
<dbReference type="RefSeq" id="WP_182561835.1">
    <property type="nucleotide sequence ID" value="NZ_JACGWT010000007.1"/>
</dbReference>
<keyword evidence="1" id="KW-0812">Transmembrane</keyword>
<dbReference type="EMBL" id="JACGWT010000007">
    <property type="protein sequence ID" value="MBA8796207.1"/>
    <property type="molecule type" value="Genomic_DNA"/>
</dbReference>
<dbReference type="AlphaFoldDB" id="A0A7W3IVV9"/>
<keyword evidence="3" id="KW-1185">Reference proteome</keyword>
<feature type="transmembrane region" description="Helical" evidence="1">
    <location>
        <begin position="45"/>
        <end position="69"/>
    </location>
</feature>
<protein>
    <submittedName>
        <fullName evidence="2">Putative membrane protein YfcA</fullName>
    </submittedName>
</protein>
<gene>
    <name evidence="2" type="ORF">FHX74_003860</name>
</gene>
<feature type="transmembrane region" description="Helical" evidence="1">
    <location>
        <begin position="114"/>
        <end position="136"/>
    </location>
</feature>
<reference evidence="2 3" key="1">
    <citation type="submission" date="2020-07" db="EMBL/GenBank/DDBJ databases">
        <title>Sequencing the genomes of 1000 actinobacteria strains.</title>
        <authorList>
            <person name="Klenk H.-P."/>
        </authorList>
    </citation>
    <scope>NUCLEOTIDE SEQUENCE [LARGE SCALE GENOMIC DNA]</scope>
    <source>
        <strain evidence="2 3">DSM 100723</strain>
    </source>
</reference>
<proteinExistence type="predicted"/>
<evidence type="ECO:0000256" key="1">
    <source>
        <dbReference type="SAM" id="Phobius"/>
    </source>
</evidence>
<organism evidence="2 3">
    <name type="scientific">Microlunatus kandeliicorticis</name>
    <dbReference type="NCBI Taxonomy" id="1759536"/>
    <lineage>
        <taxon>Bacteria</taxon>
        <taxon>Bacillati</taxon>
        <taxon>Actinomycetota</taxon>
        <taxon>Actinomycetes</taxon>
        <taxon>Propionibacteriales</taxon>
        <taxon>Propionibacteriaceae</taxon>
        <taxon>Microlunatus</taxon>
    </lineage>
</organism>
<comment type="caution">
    <text evidence="2">The sequence shown here is derived from an EMBL/GenBank/DDBJ whole genome shotgun (WGS) entry which is preliminary data.</text>
</comment>
<accession>A0A7W3IVV9</accession>